<dbReference type="Proteomes" id="UP001430796">
    <property type="component" value="Unassembled WGS sequence"/>
</dbReference>
<keyword evidence="1" id="KW-0472">Membrane</keyword>
<dbReference type="InterPro" id="IPR011933">
    <property type="entry name" value="Double_TM_dom"/>
</dbReference>
<dbReference type="EMBL" id="JAKJPO010000001">
    <property type="protein sequence ID" value="MCF7221198.1"/>
    <property type="molecule type" value="Genomic_DNA"/>
</dbReference>
<keyword evidence="1" id="KW-0812">Transmembrane</keyword>
<evidence type="ECO:0000256" key="1">
    <source>
        <dbReference type="SAM" id="Phobius"/>
    </source>
</evidence>
<feature type="transmembrane region" description="Helical" evidence="1">
    <location>
        <begin position="57"/>
        <end position="75"/>
    </location>
</feature>
<dbReference type="InterPro" id="IPR024163">
    <property type="entry name" value="Aerotolerance_reg_N"/>
</dbReference>
<sequence length="390" mass="42674">MPFGLLLPAALAALAALLMPLLIHLARRNEQRPVEFAALRWLRRRPRPRQRIRFEEWPLLLVRLLLLTLIALWLARPVLHGEQARTPWTVVIPGVDPARLPATGDERERIRWLAPGFPGIGQPAPERSPAFASLLRQLDAELPADAALTVLVPQRLEHADAQLPVLSREVEWQVVPGAMPAPPAVAVAPPALHMVAADPGMPALRYLRAAAHAWRSGSTDASVAMDVVAPAQLRLPEEGVLVWLVPGELPAPVRDWVVDGGTALLDVQTLAGDAPAPVRAATIVWHDGQGAPLLESAALGRGRLLRLTRTMSPAAMPQLLDPGFPARLRESLWPPAPPARVEARAYAPLTGATAYPQPPRELRPWWAVLIALVLLVERWLATSRRREARQ</sequence>
<feature type="transmembrane region" description="Helical" evidence="1">
    <location>
        <begin position="6"/>
        <end position="26"/>
    </location>
</feature>
<evidence type="ECO:0000313" key="4">
    <source>
        <dbReference type="EMBL" id="MCF7223061.1"/>
    </source>
</evidence>
<dbReference type="PANTHER" id="PTHR37464">
    <property type="entry name" value="BLL2463 PROTEIN"/>
    <property type="match status" value="1"/>
</dbReference>
<organism evidence="4 5">
    <name type="scientific">Marilutibacter chinensis</name>
    <dbReference type="NCBI Taxonomy" id="2912247"/>
    <lineage>
        <taxon>Bacteria</taxon>
        <taxon>Pseudomonadati</taxon>
        <taxon>Pseudomonadota</taxon>
        <taxon>Gammaproteobacteria</taxon>
        <taxon>Lysobacterales</taxon>
        <taxon>Lysobacteraceae</taxon>
        <taxon>Marilutibacter</taxon>
    </lineage>
</organism>
<accession>A0ABS9HWX1</accession>
<comment type="caution">
    <text evidence="4">The sequence shown here is derived from an EMBL/GenBank/DDBJ whole genome shotgun (WGS) entry which is preliminary data.</text>
</comment>
<reference evidence="4" key="2">
    <citation type="submission" date="2022-01" db="EMBL/GenBank/DDBJ databases">
        <authorList>
            <person name="Zhou L.Y."/>
        </authorList>
    </citation>
    <scope>NUCLEOTIDE SEQUENCE</scope>
    <source>
        <strain evidence="4">TLK-CK17</strain>
    </source>
</reference>
<evidence type="ECO:0000313" key="3">
    <source>
        <dbReference type="EMBL" id="MCF7221198.1"/>
    </source>
</evidence>
<protein>
    <submittedName>
        <fullName evidence="4">BatA domain-containing protein</fullName>
    </submittedName>
</protein>
<dbReference type="PANTHER" id="PTHR37464:SF1">
    <property type="entry name" value="BLL2463 PROTEIN"/>
    <property type="match status" value="1"/>
</dbReference>
<evidence type="ECO:0000313" key="5">
    <source>
        <dbReference type="Proteomes" id="UP001430796"/>
    </source>
</evidence>
<dbReference type="NCBIfam" id="TIGR02226">
    <property type="entry name" value="two_anch"/>
    <property type="match status" value="1"/>
</dbReference>
<proteinExistence type="predicted"/>
<feature type="domain" description="Aerotolerance regulator N-terminal" evidence="2">
    <location>
        <begin position="3"/>
        <end position="77"/>
    </location>
</feature>
<dbReference type="Pfam" id="PF07584">
    <property type="entry name" value="BatA"/>
    <property type="match status" value="1"/>
</dbReference>
<evidence type="ECO:0000259" key="2">
    <source>
        <dbReference type="Pfam" id="PF07584"/>
    </source>
</evidence>
<gene>
    <name evidence="3" type="ORF">L3V18_05265</name>
    <name evidence="4" type="ORF">L3V18_14880</name>
</gene>
<dbReference type="RefSeq" id="WP_237053585.1">
    <property type="nucleotide sequence ID" value="NZ_JAKJPO010000001.1"/>
</dbReference>
<reference evidence="4" key="1">
    <citation type="submission" date="2022-01" db="EMBL/GenBank/DDBJ databases">
        <title>Lysobacter chinensis sp. nov., a bacterium isolated from cow dung compost.</title>
        <authorList>
            <person name="Liu Y."/>
        </authorList>
    </citation>
    <scope>NUCLEOTIDE SEQUENCE</scope>
    <source>
        <strain evidence="4">TLK-CK17</strain>
    </source>
</reference>
<dbReference type="EMBL" id="JAKJPO010000010">
    <property type="protein sequence ID" value="MCF7223061.1"/>
    <property type="molecule type" value="Genomic_DNA"/>
</dbReference>
<keyword evidence="5" id="KW-1185">Reference proteome</keyword>
<keyword evidence="1" id="KW-1133">Transmembrane helix</keyword>
<name>A0ABS9HWX1_9GAMM</name>
<feature type="transmembrane region" description="Helical" evidence="1">
    <location>
        <begin position="364"/>
        <end position="381"/>
    </location>
</feature>